<accession>A0AAV5D3M0</accession>
<keyword evidence="2" id="KW-1185">Reference proteome</keyword>
<proteinExistence type="predicted"/>
<dbReference type="Proteomes" id="UP001054889">
    <property type="component" value="Unassembled WGS sequence"/>
</dbReference>
<evidence type="ECO:0000313" key="1">
    <source>
        <dbReference type="EMBL" id="GJN05051.1"/>
    </source>
</evidence>
<name>A0AAV5D3M0_ELECO</name>
<dbReference type="EMBL" id="BQKI01000011">
    <property type="protein sequence ID" value="GJN05051.1"/>
    <property type="molecule type" value="Genomic_DNA"/>
</dbReference>
<sequence>MDEAERCFDALITLKLLLPREVGSTCKTKSCGVNPLFAYMSTDAAAEEAFLETNQLPADLQLHFSIRKGIQLRRMAESNSKRVESTISLKKYNKSEKRMKIMMSFLKRLSSSSSFRLLRVLELEGFKGFKKRHVKNIF</sequence>
<dbReference type="AlphaFoldDB" id="A0AAV5D3M0"/>
<reference evidence="1" key="1">
    <citation type="journal article" date="2018" name="DNA Res.">
        <title>Multiple hybrid de novo genome assembly of finger millet, an orphan allotetraploid crop.</title>
        <authorList>
            <person name="Hatakeyama M."/>
            <person name="Aluri S."/>
            <person name="Balachadran M.T."/>
            <person name="Sivarajan S.R."/>
            <person name="Patrignani A."/>
            <person name="Gruter S."/>
            <person name="Poveda L."/>
            <person name="Shimizu-Inatsugi R."/>
            <person name="Baeten J."/>
            <person name="Francoijs K.J."/>
            <person name="Nataraja K.N."/>
            <person name="Reddy Y.A.N."/>
            <person name="Phadnis S."/>
            <person name="Ravikumar R.L."/>
            <person name="Schlapbach R."/>
            <person name="Sreeman S.M."/>
            <person name="Shimizu K.K."/>
        </authorList>
    </citation>
    <scope>NUCLEOTIDE SEQUENCE</scope>
</reference>
<organism evidence="1 2">
    <name type="scientific">Eleusine coracana subsp. coracana</name>
    <dbReference type="NCBI Taxonomy" id="191504"/>
    <lineage>
        <taxon>Eukaryota</taxon>
        <taxon>Viridiplantae</taxon>
        <taxon>Streptophyta</taxon>
        <taxon>Embryophyta</taxon>
        <taxon>Tracheophyta</taxon>
        <taxon>Spermatophyta</taxon>
        <taxon>Magnoliopsida</taxon>
        <taxon>Liliopsida</taxon>
        <taxon>Poales</taxon>
        <taxon>Poaceae</taxon>
        <taxon>PACMAD clade</taxon>
        <taxon>Chloridoideae</taxon>
        <taxon>Cynodonteae</taxon>
        <taxon>Eleusininae</taxon>
        <taxon>Eleusine</taxon>
    </lineage>
</organism>
<comment type="caution">
    <text evidence="1">The sequence shown here is derived from an EMBL/GenBank/DDBJ whole genome shotgun (WGS) entry which is preliminary data.</text>
</comment>
<reference evidence="1" key="2">
    <citation type="submission" date="2021-12" db="EMBL/GenBank/DDBJ databases">
        <title>Resequencing data analysis of finger millet.</title>
        <authorList>
            <person name="Hatakeyama M."/>
            <person name="Aluri S."/>
            <person name="Balachadran M.T."/>
            <person name="Sivarajan S.R."/>
            <person name="Poveda L."/>
            <person name="Shimizu-Inatsugi R."/>
            <person name="Schlapbach R."/>
            <person name="Sreeman S.M."/>
            <person name="Shimizu K.K."/>
        </authorList>
    </citation>
    <scope>NUCLEOTIDE SEQUENCE</scope>
</reference>
<protein>
    <submittedName>
        <fullName evidence="1">Uncharacterized protein</fullName>
    </submittedName>
</protein>
<gene>
    <name evidence="1" type="primary">ga22649</name>
    <name evidence="1" type="ORF">PR202_ga22649</name>
</gene>
<evidence type="ECO:0000313" key="2">
    <source>
        <dbReference type="Proteomes" id="UP001054889"/>
    </source>
</evidence>